<keyword evidence="9 12" id="KW-0460">Magnesium</keyword>
<feature type="binding site" evidence="12">
    <location>
        <position position="246"/>
    </location>
    <ligand>
        <name>K(+)</name>
        <dbReference type="ChEBI" id="CHEBI:29103"/>
    </ligand>
</feature>
<feature type="binding site" evidence="12">
    <location>
        <begin position="9"/>
        <end position="11"/>
    </location>
    <ligand>
        <name>substrate</name>
    </ligand>
</feature>
<comment type="caution">
    <text evidence="12">Lacks conserved residue(s) required for the propagation of feature annotation.</text>
</comment>
<feature type="binding site" evidence="12">
    <location>
        <begin position="249"/>
        <end position="250"/>
    </location>
    <ligand>
        <name>ATP</name>
        <dbReference type="ChEBI" id="CHEBI:30616"/>
    </ligand>
</feature>
<comment type="similarity">
    <text evidence="1">Belongs to the carbohydrate kinase pfkB family.</text>
</comment>
<comment type="subcellular location">
    <subcellularLocation>
        <location evidence="12">Cytoplasm</location>
    </subcellularLocation>
</comment>
<dbReference type="Pfam" id="PF00294">
    <property type="entry name" value="PfkB"/>
    <property type="match status" value="1"/>
</dbReference>
<comment type="similarity">
    <text evidence="12">Belongs to the carbohydrate kinase PfkB family. Ribokinase subfamily.</text>
</comment>
<dbReference type="UniPathway" id="UPA00916">
    <property type="reaction ID" value="UER00889"/>
</dbReference>
<comment type="pathway">
    <text evidence="12">Carbohydrate metabolism; D-ribose degradation; D-ribose 5-phosphate from beta-D-ribopyranose: step 2/2.</text>
</comment>
<gene>
    <name evidence="12 15" type="primary">rbsK</name>
    <name evidence="15" type="ORF">DJ90_281</name>
</gene>
<evidence type="ECO:0000256" key="2">
    <source>
        <dbReference type="ARBA" id="ARBA00012035"/>
    </source>
</evidence>
<evidence type="ECO:0000259" key="14">
    <source>
        <dbReference type="Pfam" id="PF00294"/>
    </source>
</evidence>
<dbReference type="CDD" id="cd01174">
    <property type="entry name" value="ribokinase"/>
    <property type="match status" value="1"/>
</dbReference>
<dbReference type="HAMAP" id="MF_01987">
    <property type="entry name" value="Ribokinase"/>
    <property type="match status" value="1"/>
</dbReference>
<dbReference type="Proteomes" id="UP000029278">
    <property type="component" value="Unassembled WGS sequence"/>
</dbReference>
<dbReference type="PROSITE" id="PS00583">
    <property type="entry name" value="PFKB_KINASES_1"/>
    <property type="match status" value="1"/>
</dbReference>
<comment type="pathway">
    <text evidence="13">Carbohydrate metabolism; D-tagatose 6-phosphate degradation; D-glyceraldehyde 3-phosphate and glycerone phosphate from D-tagatose 6-phosphate: step 1/2.</text>
</comment>
<feature type="binding site" evidence="12">
    <location>
        <position position="285"/>
    </location>
    <ligand>
        <name>K(+)</name>
        <dbReference type="ChEBI" id="CHEBI:29103"/>
    </ligand>
</feature>
<evidence type="ECO:0000256" key="1">
    <source>
        <dbReference type="ARBA" id="ARBA00005380"/>
    </source>
</evidence>
<dbReference type="InterPro" id="IPR017583">
    <property type="entry name" value="Tagatose/fructose_Pkinase"/>
</dbReference>
<dbReference type="PIRSF" id="PIRSF000535">
    <property type="entry name" value="1PFK/6PFK/LacC"/>
    <property type="match status" value="1"/>
</dbReference>
<keyword evidence="7 12" id="KW-0418">Kinase</keyword>
<dbReference type="GO" id="GO:0005988">
    <property type="term" value="P:lactose metabolic process"/>
    <property type="evidence" value="ECO:0007669"/>
    <property type="project" value="UniProtKB-KW"/>
</dbReference>
<evidence type="ECO:0000313" key="15">
    <source>
        <dbReference type="EMBL" id="KFN05607.1"/>
    </source>
</evidence>
<dbReference type="InterPro" id="IPR011877">
    <property type="entry name" value="Ribokinase"/>
</dbReference>
<evidence type="ECO:0000256" key="13">
    <source>
        <dbReference type="PIRNR" id="PIRNR000535"/>
    </source>
</evidence>
<dbReference type="InterPro" id="IPR029056">
    <property type="entry name" value="Ribokinase-like"/>
</dbReference>
<comment type="subunit">
    <text evidence="12">Homodimer.</text>
</comment>
<feature type="binding site" evidence="12">
    <location>
        <position position="280"/>
    </location>
    <ligand>
        <name>K(+)</name>
        <dbReference type="ChEBI" id="CHEBI:29103"/>
    </ligand>
</feature>
<dbReference type="GO" id="GO:0004747">
    <property type="term" value="F:ribokinase activity"/>
    <property type="evidence" value="ECO:0007669"/>
    <property type="project" value="UniProtKB-UniRule"/>
</dbReference>
<proteinExistence type="inferred from homology"/>
<feature type="binding site" evidence="12">
    <location>
        <position position="250"/>
    </location>
    <ligand>
        <name>substrate</name>
    </ligand>
</feature>
<accession>A0A090Z4R7</accession>
<evidence type="ECO:0000256" key="6">
    <source>
        <dbReference type="ARBA" id="ARBA00022741"/>
    </source>
</evidence>
<dbReference type="HOGENOM" id="CLU_027634_2_0_9"/>
<evidence type="ECO:0000256" key="10">
    <source>
        <dbReference type="ARBA" id="ARBA00022958"/>
    </source>
</evidence>
<feature type="binding site" evidence="12">
    <location>
        <begin position="37"/>
        <end position="41"/>
    </location>
    <ligand>
        <name>substrate</name>
    </ligand>
</feature>
<keyword evidence="10 12" id="KW-0630">Potassium</keyword>
<dbReference type="GO" id="GO:0019303">
    <property type="term" value="P:D-ribose catabolic process"/>
    <property type="evidence" value="ECO:0007669"/>
    <property type="project" value="UniProtKB-UniRule"/>
</dbReference>
<dbReference type="NCBIfam" id="TIGR02152">
    <property type="entry name" value="D_ribokin_bact"/>
    <property type="match status" value="1"/>
</dbReference>
<feature type="binding site" evidence="12">
    <location>
        <position position="182"/>
    </location>
    <ligand>
        <name>ATP</name>
        <dbReference type="ChEBI" id="CHEBI:30616"/>
    </ligand>
</feature>
<comment type="catalytic activity">
    <reaction evidence="13">
        <text>D-tagatofuranose 6-phosphate + ATP = D-tagatofuranose 1,6-bisphosphate + ADP + H(+)</text>
        <dbReference type="Rhea" id="RHEA:12420"/>
        <dbReference type="ChEBI" id="CHEBI:15378"/>
        <dbReference type="ChEBI" id="CHEBI:30616"/>
        <dbReference type="ChEBI" id="CHEBI:58694"/>
        <dbReference type="ChEBI" id="CHEBI:58695"/>
        <dbReference type="ChEBI" id="CHEBI:456216"/>
        <dbReference type="EC" id="2.7.1.144"/>
    </reaction>
</comment>
<dbReference type="STRING" id="44252.DJ90_281"/>
<keyword evidence="5 12" id="KW-0479">Metal-binding</keyword>
<dbReference type="PROSITE" id="PS00584">
    <property type="entry name" value="PFKB_KINASES_2"/>
    <property type="match status" value="1"/>
</dbReference>
<dbReference type="InterPro" id="IPR011611">
    <property type="entry name" value="PfkB_dom"/>
</dbReference>
<comment type="similarity">
    <text evidence="13">Belongs to the carbohydrate kinase PfkB family. LacC subfamily.</text>
</comment>
<protein>
    <recommendedName>
        <fullName evidence="3 12">Ribokinase</fullName>
        <shortName evidence="12">RK</shortName>
        <ecNumber evidence="2 12">2.7.1.15</ecNumber>
    </recommendedName>
</protein>
<keyword evidence="6 12" id="KW-0547">Nucleotide-binding</keyword>
<evidence type="ECO:0000256" key="11">
    <source>
        <dbReference type="ARBA" id="ARBA00023277"/>
    </source>
</evidence>
<dbReference type="PANTHER" id="PTHR10584">
    <property type="entry name" value="SUGAR KINASE"/>
    <property type="match status" value="1"/>
</dbReference>
<dbReference type="PATRIC" id="fig|44252.3.peg.4554"/>
<evidence type="ECO:0000256" key="7">
    <source>
        <dbReference type="ARBA" id="ARBA00022777"/>
    </source>
</evidence>
<dbReference type="Gene3D" id="3.40.1190.20">
    <property type="match status" value="1"/>
</dbReference>
<comment type="activity regulation">
    <text evidence="12">Activated by a monovalent cation that binds near, but not in, the active site. The most likely occupant of the site in vivo is potassium. Ion binding induces a conformational change that may alter substrate affinity.</text>
</comment>
<comment type="caution">
    <text evidence="15">The sequence shown here is derived from an EMBL/GenBank/DDBJ whole genome shotgun (WGS) entry which is preliminary data.</text>
</comment>
<name>A0A090Z4R7_PAEMA</name>
<dbReference type="PANTHER" id="PTHR10584:SF166">
    <property type="entry name" value="RIBOKINASE"/>
    <property type="match status" value="1"/>
</dbReference>
<evidence type="ECO:0000256" key="9">
    <source>
        <dbReference type="ARBA" id="ARBA00022842"/>
    </source>
</evidence>
<keyword evidence="16" id="KW-1185">Reference proteome</keyword>
<evidence type="ECO:0000313" key="16">
    <source>
        <dbReference type="Proteomes" id="UP000029278"/>
    </source>
</evidence>
<dbReference type="SUPFAM" id="SSF53613">
    <property type="entry name" value="Ribokinase-like"/>
    <property type="match status" value="1"/>
</dbReference>
<dbReference type="GO" id="GO:0009024">
    <property type="term" value="F:tagatose-6-phosphate kinase activity"/>
    <property type="evidence" value="ECO:0007669"/>
    <property type="project" value="UniProtKB-EC"/>
</dbReference>
<keyword evidence="13" id="KW-0423">Lactose metabolism</keyword>
<keyword evidence="4 12" id="KW-0808">Transferase</keyword>
<keyword evidence="12" id="KW-0963">Cytoplasm</keyword>
<dbReference type="EC" id="2.7.1.15" evidence="2 12"/>
<dbReference type="GO" id="GO:2001059">
    <property type="term" value="P:D-tagatose 6-phosphate catabolic process"/>
    <property type="evidence" value="ECO:0007669"/>
    <property type="project" value="UniProtKB-UniPathway"/>
</dbReference>
<dbReference type="AlphaFoldDB" id="A0A090Z4R7"/>
<evidence type="ECO:0000256" key="12">
    <source>
        <dbReference type="HAMAP-Rule" id="MF_01987"/>
    </source>
</evidence>
<dbReference type="UniPathway" id="UPA00704">
    <property type="reaction ID" value="UER00715"/>
</dbReference>
<dbReference type="OrthoDB" id="9775849at2"/>
<feature type="binding site" evidence="12">
    <location>
        <position position="283"/>
    </location>
    <ligand>
        <name>K(+)</name>
        <dbReference type="ChEBI" id="CHEBI:29103"/>
    </ligand>
</feature>
<comment type="function">
    <text evidence="12">Catalyzes the phosphorylation of ribose at O-5 in a reaction requiring ATP and magnesium. The resulting D-ribose-5-phosphate can then be used either for sythesis of nucleotides, histidine, and tryptophan, or as a component of the pentose phosphate pathway.</text>
</comment>
<dbReference type="RefSeq" id="WP_051985686.1">
    <property type="nucleotide sequence ID" value="NZ_BGML01000002.1"/>
</dbReference>
<organism evidence="15 16">
    <name type="scientific">Paenibacillus macerans</name>
    <name type="common">Bacillus macerans</name>
    <dbReference type="NCBI Taxonomy" id="44252"/>
    <lineage>
        <taxon>Bacteria</taxon>
        <taxon>Bacillati</taxon>
        <taxon>Bacillota</taxon>
        <taxon>Bacilli</taxon>
        <taxon>Bacillales</taxon>
        <taxon>Paenibacillaceae</taxon>
        <taxon>Paenibacillus</taxon>
    </lineage>
</organism>
<dbReference type="GO" id="GO:0005829">
    <property type="term" value="C:cytosol"/>
    <property type="evidence" value="ECO:0007669"/>
    <property type="project" value="TreeGrafter"/>
</dbReference>
<sequence length="317" mass="33318">MITVVGSINMDVVTVVDKYPFYGETKIGKSVEMLPGGKGANQAATCGKLGASVALIGCVGNDQAGDLLVQSLKDNNVSDALLARTDEASTGTVIVTIDETAENTMIVIKGANERLTKAHIDACEERIKESSVLLVQMEVPHDVVLYAMETAKKHGVYIILDPAPAEGLTLDMVKHADLITPNRQETRHLTGIDVTDEASANEAAKRFEQAGVKSSIIKMAEQGSVLYTEGQAFRIEGIPVDAVSTVGAGDSFAGALAAALDDGATLPEAARFATAVSALKVTRLGAQKGLPTRTELEAFCREHGIPVDVRKNEGGVS</sequence>
<dbReference type="GO" id="GO:0046872">
    <property type="term" value="F:metal ion binding"/>
    <property type="evidence" value="ECO:0007669"/>
    <property type="project" value="UniProtKB-KW"/>
</dbReference>
<comment type="cofactor">
    <cofactor evidence="12">
        <name>Mg(2+)</name>
        <dbReference type="ChEBI" id="CHEBI:18420"/>
    </cofactor>
    <text evidence="12">Requires a divalent cation, most likely magnesium in vivo, as an electrophilic catalyst to aid phosphoryl group transfer. It is the chelate of the metal and the nucleotide that is the actual substrate.</text>
</comment>
<feature type="active site" description="Proton acceptor" evidence="12">
    <location>
        <position position="250"/>
    </location>
</feature>
<evidence type="ECO:0000256" key="4">
    <source>
        <dbReference type="ARBA" id="ARBA00022679"/>
    </source>
</evidence>
<dbReference type="EMBL" id="JMQA01000038">
    <property type="protein sequence ID" value="KFN05607.1"/>
    <property type="molecule type" value="Genomic_DNA"/>
</dbReference>
<reference evidence="15 16" key="1">
    <citation type="submission" date="2014-04" db="EMBL/GenBank/DDBJ databases">
        <authorList>
            <person name="Bishop-Lilly K.A."/>
            <person name="Broomall S.M."/>
            <person name="Chain P.S."/>
            <person name="Chertkov O."/>
            <person name="Coyne S.R."/>
            <person name="Daligault H.E."/>
            <person name="Davenport K.W."/>
            <person name="Erkkila T."/>
            <person name="Frey K.G."/>
            <person name="Gibbons H.S."/>
            <person name="Gu W."/>
            <person name="Jaissle J."/>
            <person name="Johnson S.L."/>
            <person name="Koroleva G.I."/>
            <person name="Ladner J.T."/>
            <person name="Lo C.-C."/>
            <person name="Minogue T.D."/>
            <person name="Munk C."/>
            <person name="Palacios G.F."/>
            <person name="Redden C.L."/>
            <person name="Rosenzweig C.N."/>
            <person name="Scholz M.B."/>
            <person name="Teshima H."/>
            <person name="Xu Y."/>
        </authorList>
    </citation>
    <scope>NUCLEOTIDE SEQUENCE [LARGE SCALE GENOMIC DNA]</scope>
    <source>
        <strain evidence="15 16">8244</strain>
    </source>
</reference>
<evidence type="ECO:0000256" key="3">
    <source>
        <dbReference type="ARBA" id="ARBA00016943"/>
    </source>
</evidence>
<feature type="binding site" evidence="12">
    <location>
        <position position="138"/>
    </location>
    <ligand>
        <name>substrate</name>
    </ligand>
</feature>
<feature type="domain" description="Carbohydrate kinase PfkB" evidence="14">
    <location>
        <begin position="2"/>
        <end position="293"/>
    </location>
</feature>
<dbReference type="GO" id="GO:0005524">
    <property type="term" value="F:ATP binding"/>
    <property type="evidence" value="ECO:0007669"/>
    <property type="project" value="UniProtKB-UniRule"/>
</dbReference>
<dbReference type="PRINTS" id="PR00990">
    <property type="entry name" value="RIBOKINASE"/>
</dbReference>
<dbReference type="InterPro" id="IPR002139">
    <property type="entry name" value="Ribo/fructo_kinase"/>
</dbReference>
<keyword evidence="8 12" id="KW-0067">ATP-binding</keyword>
<comment type="catalytic activity">
    <reaction evidence="12">
        <text>D-ribose + ATP = D-ribose 5-phosphate + ADP + H(+)</text>
        <dbReference type="Rhea" id="RHEA:13697"/>
        <dbReference type="ChEBI" id="CHEBI:15378"/>
        <dbReference type="ChEBI" id="CHEBI:30616"/>
        <dbReference type="ChEBI" id="CHEBI:47013"/>
        <dbReference type="ChEBI" id="CHEBI:78346"/>
        <dbReference type="ChEBI" id="CHEBI:456216"/>
        <dbReference type="EC" id="2.7.1.15"/>
    </reaction>
</comment>
<evidence type="ECO:0000256" key="5">
    <source>
        <dbReference type="ARBA" id="ARBA00022723"/>
    </source>
</evidence>
<evidence type="ECO:0000256" key="8">
    <source>
        <dbReference type="ARBA" id="ARBA00022840"/>
    </source>
</evidence>
<dbReference type="GeneID" id="77009330"/>
<keyword evidence="11 12" id="KW-0119">Carbohydrate metabolism</keyword>
<dbReference type="InterPro" id="IPR002173">
    <property type="entry name" value="Carboh/pur_kinase_PfkB_CS"/>
</dbReference>